<proteinExistence type="inferred from homology"/>
<keyword evidence="7" id="KW-1185">Reference proteome</keyword>
<protein>
    <recommendedName>
        <fullName evidence="5">Peptidase S8/S53 domain-containing protein</fullName>
    </recommendedName>
</protein>
<keyword evidence="1" id="KW-0645">Protease</keyword>
<evidence type="ECO:0000256" key="4">
    <source>
        <dbReference type="PROSITE-ProRule" id="PRU01240"/>
    </source>
</evidence>
<dbReference type="PROSITE" id="PS00138">
    <property type="entry name" value="SUBTILASE_SER"/>
    <property type="match status" value="1"/>
</dbReference>
<dbReference type="Gene3D" id="2.60.120.380">
    <property type="match status" value="2"/>
</dbReference>
<gene>
    <name evidence="6" type="ORF">BAMA_12965</name>
</gene>
<reference evidence="6 7" key="1">
    <citation type="submission" date="2014-06" db="EMBL/GenBank/DDBJ databases">
        <title>Draft genome sequence of Bacillus manliponensis JCM 15802 (MCCC 1A00708).</title>
        <authorList>
            <person name="Lai Q."/>
            <person name="Liu Y."/>
            <person name="Shao Z."/>
        </authorList>
    </citation>
    <scope>NUCLEOTIDE SEQUENCE [LARGE SCALE GENOMIC DNA]</scope>
    <source>
        <strain evidence="6 7">JCM 15802</strain>
    </source>
</reference>
<dbReference type="Gene3D" id="3.40.50.200">
    <property type="entry name" value="Peptidase S8/S53 domain"/>
    <property type="match status" value="1"/>
</dbReference>
<dbReference type="EMBL" id="JOTN01000028">
    <property type="protein sequence ID" value="KEK17470.1"/>
    <property type="molecule type" value="Genomic_DNA"/>
</dbReference>
<dbReference type="GO" id="GO:0004252">
    <property type="term" value="F:serine-type endopeptidase activity"/>
    <property type="evidence" value="ECO:0007669"/>
    <property type="project" value="InterPro"/>
</dbReference>
<dbReference type="eggNOG" id="COG1404">
    <property type="taxonomic scope" value="Bacteria"/>
</dbReference>
<name>A0A073JT57_9BACI</name>
<keyword evidence="2" id="KW-0378">Hydrolase</keyword>
<dbReference type="PROSITE" id="PS51892">
    <property type="entry name" value="SUBTILASE"/>
    <property type="match status" value="1"/>
</dbReference>
<evidence type="ECO:0000313" key="6">
    <source>
        <dbReference type="EMBL" id="KEK17470.1"/>
    </source>
</evidence>
<keyword evidence="3" id="KW-0720">Serine protease</keyword>
<evidence type="ECO:0000256" key="2">
    <source>
        <dbReference type="ARBA" id="ARBA00022801"/>
    </source>
</evidence>
<organism evidence="6 7">
    <name type="scientific">Bacillus manliponensis</name>
    <dbReference type="NCBI Taxonomy" id="574376"/>
    <lineage>
        <taxon>Bacteria</taxon>
        <taxon>Bacillati</taxon>
        <taxon>Bacillota</taxon>
        <taxon>Bacilli</taxon>
        <taxon>Bacillales</taxon>
        <taxon>Bacillaceae</taxon>
        <taxon>Bacillus</taxon>
        <taxon>Bacillus cereus group</taxon>
    </lineage>
</organism>
<evidence type="ECO:0000259" key="5">
    <source>
        <dbReference type="Pfam" id="PF00082"/>
    </source>
</evidence>
<dbReference type="SUPFAM" id="SSF52743">
    <property type="entry name" value="Subtilisin-like"/>
    <property type="match status" value="1"/>
</dbReference>
<dbReference type="InterPro" id="IPR036852">
    <property type="entry name" value="Peptidase_S8/S53_dom_sf"/>
</dbReference>
<accession>A0A073JT57</accession>
<dbReference type="PANTHER" id="PTHR43399">
    <property type="entry name" value="SUBTILISIN-RELATED"/>
    <property type="match status" value="1"/>
</dbReference>
<feature type="domain" description="Peptidase S8/S53" evidence="5">
    <location>
        <begin position="2"/>
        <end position="78"/>
    </location>
</feature>
<dbReference type="InterPro" id="IPR023828">
    <property type="entry name" value="Peptidase_S8_Ser-AS"/>
</dbReference>
<dbReference type="Proteomes" id="UP000027822">
    <property type="component" value="Unassembled WGS sequence"/>
</dbReference>
<comment type="caution">
    <text evidence="4">Lacks conserved residue(s) required for the propagation of feature annotation.</text>
</comment>
<comment type="similarity">
    <text evidence="4">Belongs to the peptidase S8 family.</text>
</comment>
<dbReference type="SUPFAM" id="SSF89260">
    <property type="entry name" value="Collagen-binding domain"/>
    <property type="match status" value="1"/>
</dbReference>
<evidence type="ECO:0000313" key="7">
    <source>
        <dbReference type="Proteomes" id="UP000027822"/>
    </source>
</evidence>
<sequence>MDIVAPGAGIFSTMSTPSKPNTFAKLDGTSMASPVVAGVVSLIKSKHPDLNTYQVEALLKQTADDLGETGYDSTYGHGLINAIAALNYDVNNLPKYEKKASAATLENATTVTLENNSLEKTGELKSPFETHNYKVDLEAGNYAQFTLSGAEAFDYKLRLHFYPEGSTEATETVTVNDVFAGQIESGLFQAPSKGTLVAEVMDANGNYSVSGASTYSLAINVEPSVNDNIATQENPYGITSLPFQSKDMGGEAPVFVNEEGADTDYYRVQFPSSGYGSVNIEAIAGLNAAISIYPEGKEEDVDAHVYGDSGFVNERESVAFPVQAYQTYIVEVTGNPGVENPSENRTYGTILPYELTIDMANMPQDEDDFSFQHDELDFGFGVGEPFPAELSEKIMQSAIEMSVTDQKTAVFQQNQDIDLYKIKVEEDTIVSTKIVGNPIGEARIKFLEYDEESGFLSDRIENSLEGQHTKIFSSVEQQHVLEANQQYVIALATVGNIIGQSYEFKMQEVMKITKDQHGVNDEPEIATPIQINSTIKDRALNSSDFDTYYYKPTEDTLTSFSVNAVDMDKKEMEKYPIDLVFFPLYVLFITEDTNGNGTIDPEEQEKVSPYTDIQESIAGSFKGKKDVGYFITVVQHPDVPIWLNIREYELSLTAVNGEDEDKDSVVKKNIPSKPLALTAGDNGWTATGLYNGGVEFGDSDYYLFNNNKKQNVTVSVTSPAGLDSVLSIYNHKGRLIQKVDTYFVGDIEEVTVNLNKGRYFIKVEEVNGASSNNPYTVSVKVK</sequence>
<dbReference type="GO" id="GO:0006508">
    <property type="term" value="P:proteolysis"/>
    <property type="evidence" value="ECO:0007669"/>
    <property type="project" value="UniProtKB-KW"/>
</dbReference>
<dbReference type="STRING" id="574376.BAMA_12965"/>
<evidence type="ECO:0000256" key="3">
    <source>
        <dbReference type="ARBA" id="ARBA00022825"/>
    </source>
</evidence>
<dbReference type="PANTHER" id="PTHR43399:SF5">
    <property type="entry name" value="PEPTIDASE S8 FAMILY WITH PROTEASE-ASSOCIATED DOMAIN"/>
    <property type="match status" value="1"/>
</dbReference>
<dbReference type="InterPro" id="IPR051048">
    <property type="entry name" value="Peptidase_S8/S53_subtilisin"/>
</dbReference>
<dbReference type="Pfam" id="PF00082">
    <property type="entry name" value="Peptidase_S8"/>
    <property type="match status" value="1"/>
</dbReference>
<dbReference type="InterPro" id="IPR000209">
    <property type="entry name" value="Peptidase_S8/S53_dom"/>
</dbReference>
<evidence type="ECO:0000256" key="1">
    <source>
        <dbReference type="ARBA" id="ARBA00022670"/>
    </source>
</evidence>
<comment type="caution">
    <text evidence="6">The sequence shown here is derived from an EMBL/GenBank/DDBJ whole genome shotgun (WGS) entry which is preliminary data.</text>
</comment>
<dbReference type="AlphaFoldDB" id="A0A073JT57"/>